<dbReference type="KEGG" id="vah:G7081_00530"/>
<dbReference type="Pfam" id="PF01408">
    <property type="entry name" value="GFO_IDH_MocA"/>
    <property type="match status" value="1"/>
</dbReference>
<evidence type="ECO:0000313" key="4">
    <source>
        <dbReference type="Proteomes" id="UP000500890"/>
    </source>
</evidence>
<feature type="domain" description="GFO/IDH/MocA-like oxidoreductase" evidence="2">
    <location>
        <begin position="162"/>
        <end position="247"/>
    </location>
</feature>
<proteinExistence type="predicted"/>
<evidence type="ECO:0000259" key="1">
    <source>
        <dbReference type="Pfam" id="PF01408"/>
    </source>
</evidence>
<dbReference type="GO" id="GO:0000166">
    <property type="term" value="F:nucleotide binding"/>
    <property type="evidence" value="ECO:0007669"/>
    <property type="project" value="InterPro"/>
</dbReference>
<gene>
    <name evidence="3" type="ORF">G7081_00530</name>
</gene>
<organism evidence="3 4">
    <name type="scientific">Vagococcus coleopterorum</name>
    <dbReference type="NCBI Taxonomy" id="2714946"/>
    <lineage>
        <taxon>Bacteria</taxon>
        <taxon>Bacillati</taxon>
        <taxon>Bacillota</taxon>
        <taxon>Bacilli</taxon>
        <taxon>Lactobacillales</taxon>
        <taxon>Enterococcaceae</taxon>
        <taxon>Vagococcus</taxon>
    </lineage>
</organism>
<dbReference type="Pfam" id="PF22725">
    <property type="entry name" value="GFO_IDH_MocA_C3"/>
    <property type="match status" value="1"/>
</dbReference>
<dbReference type="Gene3D" id="3.40.50.720">
    <property type="entry name" value="NAD(P)-binding Rossmann-like Domain"/>
    <property type="match status" value="1"/>
</dbReference>
<evidence type="ECO:0000259" key="2">
    <source>
        <dbReference type="Pfam" id="PF22725"/>
    </source>
</evidence>
<dbReference type="InterPro" id="IPR036291">
    <property type="entry name" value="NAD(P)-bd_dom_sf"/>
</dbReference>
<keyword evidence="4" id="KW-1185">Reference proteome</keyword>
<dbReference type="InterPro" id="IPR055170">
    <property type="entry name" value="GFO_IDH_MocA-like_dom"/>
</dbReference>
<dbReference type="EMBL" id="CP049886">
    <property type="protein sequence ID" value="QIL46965.1"/>
    <property type="molecule type" value="Genomic_DNA"/>
</dbReference>
<reference evidence="3 4" key="1">
    <citation type="submission" date="2020-03" db="EMBL/GenBank/DDBJ databases">
        <title>Vagococcus sp. nov., isolated from beetles.</title>
        <authorList>
            <person name="Hyun D.-W."/>
            <person name="Bae J.-W."/>
        </authorList>
    </citation>
    <scope>NUCLEOTIDE SEQUENCE [LARGE SCALE GENOMIC DNA]</scope>
    <source>
        <strain evidence="3 4">HDW17A</strain>
    </source>
</reference>
<dbReference type="InterPro" id="IPR000683">
    <property type="entry name" value="Gfo/Idh/MocA-like_OxRdtase_N"/>
</dbReference>
<dbReference type="Proteomes" id="UP000500890">
    <property type="component" value="Chromosome"/>
</dbReference>
<dbReference type="PANTHER" id="PTHR43054">
    <property type="match status" value="1"/>
</dbReference>
<dbReference type="RefSeq" id="WP_166008351.1">
    <property type="nucleotide sequence ID" value="NZ_CP049886.1"/>
</dbReference>
<protein>
    <submittedName>
        <fullName evidence="3">Gfo/Idh/MocA family oxidoreductase</fullName>
    </submittedName>
</protein>
<dbReference type="AlphaFoldDB" id="A0A6G8APV4"/>
<dbReference type="Gene3D" id="3.30.360.10">
    <property type="entry name" value="Dihydrodipicolinate Reductase, domain 2"/>
    <property type="match status" value="1"/>
</dbReference>
<dbReference type="PANTHER" id="PTHR43054:SF1">
    <property type="entry name" value="SCYLLO-INOSITOL 2-DEHYDROGENASE (NADP(+)) IOLU"/>
    <property type="match status" value="1"/>
</dbReference>
<name>A0A6G8APV4_9ENTE</name>
<evidence type="ECO:0000313" key="3">
    <source>
        <dbReference type="EMBL" id="QIL46965.1"/>
    </source>
</evidence>
<feature type="domain" description="Gfo/Idh/MocA-like oxidoreductase N-terminal" evidence="1">
    <location>
        <begin position="3"/>
        <end position="116"/>
    </location>
</feature>
<accession>A0A6G8APV4</accession>
<dbReference type="SUPFAM" id="SSF51735">
    <property type="entry name" value="NAD(P)-binding Rossmann-fold domains"/>
    <property type="match status" value="1"/>
</dbReference>
<dbReference type="SUPFAM" id="SSF55347">
    <property type="entry name" value="Glyceraldehyde-3-phosphate dehydrogenase-like, C-terminal domain"/>
    <property type="match status" value="1"/>
</dbReference>
<sequence>MLKLGIIGTNWITKQFVEAAEETKRYQLTRVYSRREETAKEFGADFGVTTVSTDLNEFMTSGDVDVIYIASPNSLHFEQSKAALLAGKHVIVEKPAVTKLTEWQELVALAKEQKLFIFEAARNIHEDSFRKVTELLPDASELLGANLNFMKYSSRYDLVLAGEEPNIFSPKFAGGALMDLGVYVMYAAIAWFGRPTSYHYFAQKITTGVDGKGTIILRYPNFDVTMQTGKIANSDLPSEIYTQKETIHLDAVNSIETINVLDLKTQELRNVPATRLENPMVEEATDFADVIENPTSEALQTSYNDWLEIGAIVHELMEQMRQEAGIKFPTDSF</sequence>